<dbReference type="AlphaFoldDB" id="A0A072VK98"/>
<dbReference type="Gramene" id="rna10992">
    <property type="protein sequence ID" value="RHN74863.1"/>
    <property type="gene ID" value="gene10992"/>
</dbReference>
<dbReference type="EMBL" id="PSQE01000002">
    <property type="protein sequence ID" value="RHN74863.1"/>
    <property type="molecule type" value="Genomic_DNA"/>
</dbReference>
<reference evidence="4" key="5">
    <citation type="journal article" date="2018" name="Nat. Plants">
        <title>Whole-genome landscape of Medicago truncatula symbiotic genes.</title>
        <authorList>
            <person name="Pecrix Y."/>
            <person name="Gamas P."/>
            <person name="Carrere S."/>
        </authorList>
    </citation>
    <scope>NUCLEOTIDE SEQUENCE</scope>
    <source>
        <tissue evidence="4">Leaves</tissue>
    </source>
</reference>
<dbReference type="EnsemblPlants" id="KEH38580">
    <property type="protein sequence ID" value="KEH38580"/>
    <property type="gene ID" value="MTR_2g073670"/>
</dbReference>
<evidence type="ECO:0000313" key="6">
    <source>
        <dbReference type="Proteomes" id="UP000002051"/>
    </source>
</evidence>
<gene>
    <name evidence="3" type="ordered locus">MTR_2g073670</name>
    <name evidence="4" type="ORF">MtrunA17_Chr2g0314931</name>
</gene>
<evidence type="ECO:0000259" key="2">
    <source>
        <dbReference type="Pfam" id="PF07127"/>
    </source>
</evidence>
<dbReference type="Pfam" id="PF07127">
    <property type="entry name" value="Nodulin_late"/>
    <property type="match status" value="1"/>
</dbReference>
<dbReference type="Proteomes" id="UP000002051">
    <property type="component" value="Chromosome 2"/>
</dbReference>
<dbReference type="HOGENOM" id="CLU_2982067_0_0_1"/>
<evidence type="ECO:0000313" key="4">
    <source>
        <dbReference type="EMBL" id="RHN74863.1"/>
    </source>
</evidence>
<reference evidence="3 6" key="1">
    <citation type="journal article" date="2011" name="Nature">
        <title>The Medicago genome provides insight into the evolution of rhizobial symbioses.</title>
        <authorList>
            <person name="Young N.D."/>
            <person name="Debelle F."/>
            <person name="Oldroyd G.E."/>
            <person name="Geurts R."/>
            <person name="Cannon S.B."/>
            <person name="Udvardi M.K."/>
            <person name="Benedito V.A."/>
            <person name="Mayer K.F."/>
            <person name="Gouzy J."/>
            <person name="Schoof H."/>
            <person name="Van de Peer Y."/>
            <person name="Proost S."/>
            <person name="Cook D.R."/>
            <person name="Meyers B.C."/>
            <person name="Spannagl M."/>
            <person name="Cheung F."/>
            <person name="De Mita S."/>
            <person name="Krishnakumar V."/>
            <person name="Gundlach H."/>
            <person name="Zhou S."/>
            <person name="Mudge J."/>
            <person name="Bharti A.K."/>
            <person name="Murray J.D."/>
            <person name="Naoumkina M.A."/>
            <person name="Rosen B."/>
            <person name="Silverstein K.A."/>
            <person name="Tang H."/>
            <person name="Rombauts S."/>
            <person name="Zhao P.X."/>
            <person name="Zhou P."/>
            <person name="Barbe V."/>
            <person name="Bardou P."/>
            <person name="Bechner M."/>
            <person name="Bellec A."/>
            <person name="Berger A."/>
            <person name="Berges H."/>
            <person name="Bidwell S."/>
            <person name="Bisseling T."/>
            <person name="Choisne N."/>
            <person name="Couloux A."/>
            <person name="Denny R."/>
            <person name="Deshpande S."/>
            <person name="Dai X."/>
            <person name="Doyle J.J."/>
            <person name="Dudez A.M."/>
            <person name="Farmer A.D."/>
            <person name="Fouteau S."/>
            <person name="Franken C."/>
            <person name="Gibelin C."/>
            <person name="Gish J."/>
            <person name="Goldstein S."/>
            <person name="Gonzalez A.J."/>
            <person name="Green P.J."/>
            <person name="Hallab A."/>
            <person name="Hartog M."/>
            <person name="Hua A."/>
            <person name="Humphray S.J."/>
            <person name="Jeong D.H."/>
            <person name="Jing Y."/>
            <person name="Jocker A."/>
            <person name="Kenton S.M."/>
            <person name="Kim D.J."/>
            <person name="Klee K."/>
            <person name="Lai H."/>
            <person name="Lang C."/>
            <person name="Lin S."/>
            <person name="Macmil S.L."/>
            <person name="Magdelenat G."/>
            <person name="Matthews L."/>
            <person name="McCorrison J."/>
            <person name="Monaghan E.L."/>
            <person name="Mun J.H."/>
            <person name="Najar F.Z."/>
            <person name="Nicholson C."/>
            <person name="Noirot C."/>
            <person name="O'Bleness M."/>
            <person name="Paule C.R."/>
            <person name="Poulain J."/>
            <person name="Prion F."/>
            <person name="Qin B."/>
            <person name="Qu C."/>
            <person name="Retzel E.F."/>
            <person name="Riddle C."/>
            <person name="Sallet E."/>
            <person name="Samain S."/>
            <person name="Samson N."/>
            <person name="Sanders I."/>
            <person name="Saurat O."/>
            <person name="Scarpelli C."/>
            <person name="Schiex T."/>
            <person name="Segurens B."/>
            <person name="Severin A.J."/>
            <person name="Sherrier D.J."/>
            <person name="Shi R."/>
            <person name="Sims S."/>
            <person name="Singer S.R."/>
            <person name="Sinharoy S."/>
            <person name="Sterck L."/>
            <person name="Viollet A."/>
            <person name="Wang B.B."/>
            <person name="Wang K."/>
            <person name="Wang M."/>
            <person name="Wang X."/>
            <person name="Warfsmann J."/>
            <person name="Weissenbach J."/>
            <person name="White D.D."/>
            <person name="White J.D."/>
            <person name="Wiley G.B."/>
            <person name="Wincker P."/>
            <person name="Xing Y."/>
            <person name="Yang L."/>
            <person name="Yao Z."/>
            <person name="Ying F."/>
            <person name="Zhai J."/>
            <person name="Zhou L."/>
            <person name="Zuber A."/>
            <person name="Denarie J."/>
            <person name="Dixon R.A."/>
            <person name="May G.D."/>
            <person name="Schwartz D.C."/>
            <person name="Rogers J."/>
            <person name="Quetier F."/>
            <person name="Town C.D."/>
            <person name="Roe B.A."/>
        </authorList>
    </citation>
    <scope>NUCLEOTIDE SEQUENCE [LARGE SCALE GENOMIC DNA]</scope>
    <source>
        <strain evidence="3">A17</strain>
        <strain evidence="5 6">cv. Jemalong A17</strain>
    </source>
</reference>
<dbReference type="Proteomes" id="UP000265566">
    <property type="component" value="Chromosome 2"/>
</dbReference>
<organism evidence="3 6">
    <name type="scientific">Medicago truncatula</name>
    <name type="common">Barrel medic</name>
    <name type="synonym">Medicago tribuloides</name>
    <dbReference type="NCBI Taxonomy" id="3880"/>
    <lineage>
        <taxon>Eukaryota</taxon>
        <taxon>Viridiplantae</taxon>
        <taxon>Streptophyta</taxon>
        <taxon>Embryophyta</taxon>
        <taxon>Tracheophyta</taxon>
        <taxon>Spermatophyta</taxon>
        <taxon>Magnoliopsida</taxon>
        <taxon>eudicotyledons</taxon>
        <taxon>Gunneridae</taxon>
        <taxon>Pentapetalae</taxon>
        <taxon>rosids</taxon>
        <taxon>fabids</taxon>
        <taxon>Fabales</taxon>
        <taxon>Fabaceae</taxon>
        <taxon>Papilionoideae</taxon>
        <taxon>50 kb inversion clade</taxon>
        <taxon>NPAAA clade</taxon>
        <taxon>Hologalegina</taxon>
        <taxon>IRL clade</taxon>
        <taxon>Trifolieae</taxon>
        <taxon>Medicago</taxon>
    </lineage>
</organism>
<sequence length="68" mass="7991">MNTILKFIFVVFLCLSIFLVVESLNFGPCNTHEDCQKYEYTYSCVMECVESVCDCWSNEIVDFIFPRN</sequence>
<dbReference type="InterPro" id="IPR009810">
    <property type="entry name" value="Nodulin_late_dom"/>
</dbReference>
<evidence type="ECO:0000256" key="1">
    <source>
        <dbReference type="SAM" id="SignalP"/>
    </source>
</evidence>
<keyword evidence="1" id="KW-0732">Signal</keyword>
<name>A0A072VK98_MEDTR</name>
<dbReference type="EMBL" id="CM001218">
    <property type="protein sequence ID" value="KEH38580.1"/>
    <property type="molecule type" value="Genomic_DNA"/>
</dbReference>
<evidence type="ECO:0000313" key="5">
    <source>
        <dbReference type="EnsemblPlants" id="KEH38580"/>
    </source>
</evidence>
<keyword evidence="6" id="KW-1185">Reference proteome</keyword>
<reference evidence="5" key="3">
    <citation type="submission" date="2015-04" db="UniProtKB">
        <authorList>
            <consortium name="EnsemblPlants"/>
        </authorList>
    </citation>
    <scope>IDENTIFICATION</scope>
    <source>
        <strain evidence="5">cv. Jemalong A17</strain>
    </source>
</reference>
<evidence type="ECO:0000313" key="7">
    <source>
        <dbReference type="Proteomes" id="UP000265566"/>
    </source>
</evidence>
<reference evidence="7" key="4">
    <citation type="journal article" date="2018" name="Nat. Plants">
        <title>Whole-genome landscape of Medicago truncatula symbiotic genes.</title>
        <authorList>
            <person name="Pecrix Y."/>
            <person name="Staton S.E."/>
            <person name="Sallet E."/>
            <person name="Lelandais-Briere C."/>
            <person name="Moreau S."/>
            <person name="Carrere S."/>
            <person name="Blein T."/>
            <person name="Jardinaud M.F."/>
            <person name="Latrasse D."/>
            <person name="Zouine M."/>
            <person name="Zahm M."/>
            <person name="Kreplak J."/>
            <person name="Mayjonade B."/>
            <person name="Satge C."/>
            <person name="Perez M."/>
            <person name="Cauet S."/>
            <person name="Marande W."/>
            <person name="Chantry-Darmon C."/>
            <person name="Lopez-Roques C."/>
            <person name="Bouchez O."/>
            <person name="Berard A."/>
            <person name="Debelle F."/>
            <person name="Munos S."/>
            <person name="Bendahmane A."/>
            <person name="Berges H."/>
            <person name="Niebel A."/>
            <person name="Buitink J."/>
            <person name="Frugier F."/>
            <person name="Benhamed M."/>
            <person name="Crespi M."/>
            <person name="Gouzy J."/>
            <person name="Gamas P."/>
        </authorList>
    </citation>
    <scope>NUCLEOTIDE SEQUENCE [LARGE SCALE GENOMIC DNA]</scope>
    <source>
        <strain evidence="7">cv. Jemalong A17</strain>
    </source>
</reference>
<protein>
    <submittedName>
        <fullName evidence="3">Nodule Cysteine-Rich (NCR) secreted peptide</fullName>
    </submittedName>
    <submittedName>
        <fullName evidence="4">Putative Late nodulin</fullName>
    </submittedName>
</protein>
<evidence type="ECO:0000313" key="3">
    <source>
        <dbReference type="EMBL" id="KEH38580.1"/>
    </source>
</evidence>
<proteinExistence type="predicted"/>
<feature type="signal peptide" evidence="1">
    <location>
        <begin position="1"/>
        <end position="23"/>
    </location>
</feature>
<reference evidence="3 6" key="2">
    <citation type="journal article" date="2014" name="BMC Genomics">
        <title>An improved genome release (version Mt4.0) for the model legume Medicago truncatula.</title>
        <authorList>
            <person name="Tang H."/>
            <person name="Krishnakumar V."/>
            <person name="Bidwell S."/>
            <person name="Rosen B."/>
            <person name="Chan A."/>
            <person name="Zhou S."/>
            <person name="Gentzbittel L."/>
            <person name="Childs K.L."/>
            <person name="Yandell M."/>
            <person name="Gundlach H."/>
            <person name="Mayer K.F."/>
            <person name="Schwartz D.C."/>
            <person name="Town C.D."/>
        </authorList>
    </citation>
    <scope>GENOME REANNOTATION</scope>
    <source>
        <strain evidence="3">A17</strain>
        <strain evidence="5 6">cv. Jemalong A17</strain>
    </source>
</reference>
<dbReference type="GO" id="GO:0046872">
    <property type="term" value="F:metal ion binding"/>
    <property type="evidence" value="ECO:0007669"/>
    <property type="project" value="InterPro"/>
</dbReference>
<accession>A0A072VK98</accession>
<feature type="domain" description="Late nodulin" evidence="2">
    <location>
        <begin position="1"/>
        <end position="53"/>
    </location>
</feature>
<feature type="chain" id="PRO_5014500834" evidence="1">
    <location>
        <begin position="24"/>
        <end position="68"/>
    </location>
</feature>